<evidence type="ECO:0000256" key="1">
    <source>
        <dbReference type="ARBA" id="ARBA00007645"/>
    </source>
</evidence>
<dbReference type="EMBL" id="KQ087303">
    <property type="protein sequence ID" value="KLT38465.1"/>
    <property type="molecule type" value="Genomic_DNA"/>
</dbReference>
<dbReference type="InterPro" id="IPR035977">
    <property type="entry name" value="Ribosomal_bL36_sp"/>
</dbReference>
<protein>
    <recommendedName>
        <fullName evidence="4">Ribosomal protein</fullName>
    </recommendedName>
</protein>
<dbReference type="InterPro" id="IPR052010">
    <property type="entry name" value="Ribosomal_LSU_bL36"/>
</dbReference>
<dbReference type="OrthoDB" id="10265903at2759"/>
<name>A0A0J0XBL8_9TREE</name>
<dbReference type="InterPro" id="IPR000473">
    <property type="entry name" value="Ribosomal_bL36"/>
</dbReference>
<accession>A0A0J0XBL8</accession>
<dbReference type="GO" id="GO:1990904">
    <property type="term" value="C:ribonucleoprotein complex"/>
    <property type="evidence" value="ECO:0007669"/>
    <property type="project" value="UniProtKB-KW"/>
</dbReference>
<dbReference type="GeneID" id="28985260"/>
<keyword evidence="2 4" id="KW-0689">Ribosomal protein</keyword>
<dbReference type="SUPFAM" id="SSF57840">
    <property type="entry name" value="Ribosomal protein L36"/>
    <property type="match status" value="1"/>
</dbReference>
<evidence type="ECO:0000313" key="5">
    <source>
        <dbReference type="EMBL" id="KLT38465.1"/>
    </source>
</evidence>
<evidence type="ECO:0000256" key="4">
    <source>
        <dbReference type="RuleBase" id="RU000570"/>
    </source>
</evidence>
<comment type="similarity">
    <text evidence="1 4">Belongs to the bacterial ribosomal protein bL36 family.</text>
</comment>
<reference evidence="5 6" key="1">
    <citation type="submission" date="2015-03" db="EMBL/GenBank/DDBJ databases">
        <title>Genomics and transcriptomics of the oil-accumulating basidiomycete yeast T. oleaginosus allow insights into substrate utilization and the diverse evolutionary trajectories of mating systems in fungi.</title>
        <authorList>
            <consortium name="DOE Joint Genome Institute"/>
            <person name="Kourist R."/>
            <person name="Kracht O."/>
            <person name="Bracharz F."/>
            <person name="Lipzen A."/>
            <person name="Nolan M."/>
            <person name="Ohm R."/>
            <person name="Grigoriev I."/>
            <person name="Sun S."/>
            <person name="Heitman J."/>
            <person name="Bruck T."/>
            <person name="Nowrousian M."/>
        </authorList>
    </citation>
    <scope>NUCLEOTIDE SEQUENCE [LARGE SCALE GENOMIC DNA]</scope>
    <source>
        <strain evidence="5 6">IBC0246</strain>
    </source>
</reference>
<dbReference type="HAMAP" id="MF_00251">
    <property type="entry name" value="Ribosomal_bL36"/>
    <property type="match status" value="1"/>
</dbReference>
<organism evidence="5 6">
    <name type="scientific">Cutaneotrichosporon oleaginosum</name>
    <dbReference type="NCBI Taxonomy" id="879819"/>
    <lineage>
        <taxon>Eukaryota</taxon>
        <taxon>Fungi</taxon>
        <taxon>Dikarya</taxon>
        <taxon>Basidiomycota</taxon>
        <taxon>Agaricomycotina</taxon>
        <taxon>Tremellomycetes</taxon>
        <taxon>Trichosporonales</taxon>
        <taxon>Trichosporonaceae</taxon>
        <taxon>Cutaneotrichosporon</taxon>
    </lineage>
</organism>
<dbReference type="PANTHER" id="PTHR18804:SF16">
    <property type="entry name" value="RIBOSOMAL PROTEIN"/>
    <property type="match status" value="1"/>
</dbReference>
<evidence type="ECO:0000256" key="3">
    <source>
        <dbReference type="ARBA" id="ARBA00023274"/>
    </source>
</evidence>
<dbReference type="GO" id="GO:0003735">
    <property type="term" value="F:structural constituent of ribosome"/>
    <property type="evidence" value="ECO:0007669"/>
    <property type="project" value="InterPro"/>
</dbReference>
<proteinExistence type="inferred from homology"/>
<dbReference type="PANTHER" id="PTHR18804">
    <property type="entry name" value="RIBOSOMAL PROTEIN"/>
    <property type="match status" value="1"/>
</dbReference>
<dbReference type="PROSITE" id="PS00828">
    <property type="entry name" value="RIBOSOMAL_L36"/>
    <property type="match status" value="1"/>
</dbReference>
<gene>
    <name evidence="5" type="ORF">CC85DRAFT_289492</name>
</gene>
<dbReference type="STRING" id="879819.A0A0J0XBL8"/>
<keyword evidence="6" id="KW-1185">Reference proteome</keyword>
<dbReference type="AlphaFoldDB" id="A0A0J0XBL8"/>
<evidence type="ECO:0000256" key="2">
    <source>
        <dbReference type="ARBA" id="ARBA00022980"/>
    </source>
</evidence>
<dbReference type="GO" id="GO:0005840">
    <property type="term" value="C:ribosome"/>
    <property type="evidence" value="ECO:0007669"/>
    <property type="project" value="UniProtKB-KW"/>
</dbReference>
<sequence>MLAAPALAARLGPLARPAAAPQALRVLGQVRGMKVRSSIKKFCDGCSIVRRKGRIYVVCSKNPKHKQRQG</sequence>
<dbReference type="NCBIfam" id="TIGR01022">
    <property type="entry name" value="rpmJ_bact"/>
    <property type="match status" value="1"/>
</dbReference>
<keyword evidence="3 4" id="KW-0687">Ribonucleoprotein</keyword>
<evidence type="ECO:0000313" key="6">
    <source>
        <dbReference type="Proteomes" id="UP000053611"/>
    </source>
</evidence>
<dbReference type="GO" id="GO:0006412">
    <property type="term" value="P:translation"/>
    <property type="evidence" value="ECO:0007669"/>
    <property type="project" value="InterPro"/>
</dbReference>
<dbReference type="Proteomes" id="UP000053611">
    <property type="component" value="Unassembled WGS sequence"/>
</dbReference>
<dbReference type="Pfam" id="PF00444">
    <property type="entry name" value="Ribosomal_L36"/>
    <property type="match status" value="1"/>
</dbReference>